<feature type="compositionally biased region" description="Acidic residues" evidence="1">
    <location>
        <begin position="163"/>
        <end position="200"/>
    </location>
</feature>
<keyword evidence="3" id="KW-1185">Reference proteome</keyword>
<protein>
    <submittedName>
        <fullName evidence="2">Uncharacterized protein</fullName>
    </submittedName>
</protein>
<organism evidence="2 3">
    <name type="scientific">Tritrichomonas musculus</name>
    <dbReference type="NCBI Taxonomy" id="1915356"/>
    <lineage>
        <taxon>Eukaryota</taxon>
        <taxon>Metamonada</taxon>
        <taxon>Parabasalia</taxon>
        <taxon>Tritrichomonadida</taxon>
        <taxon>Tritrichomonadidae</taxon>
        <taxon>Tritrichomonas</taxon>
    </lineage>
</organism>
<evidence type="ECO:0000313" key="2">
    <source>
        <dbReference type="EMBL" id="KAK8894868.1"/>
    </source>
</evidence>
<sequence>MLWAILKSRLCDVEPQPSNQEELEEALMLWNNLEQDLIDDLVSTFEKRLRMCVDVFGGCISHFLSAGRNEIKDTDIFDRQNVPHLLNEEDNLLIYEQNLIMNHKWTAISNALKDNFDISPISVKHKVIEFERVLYDFKFHQENYKELPGEISHIYSAHMNDLEYSEDDEEKEEAEEEEIEEEEEEEEEKEEEEEEEEINE</sequence>
<evidence type="ECO:0000313" key="3">
    <source>
        <dbReference type="Proteomes" id="UP001470230"/>
    </source>
</evidence>
<dbReference type="Proteomes" id="UP001470230">
    <property type="component" value="Unassembled WGS sequence"/>
</dbReference>
<dbReference type="Gene3D" id="3.30.420.10">
    <property type="entry name" value="Ribonuclease H-like superfamily/Ribonuclease H"/>
    <property type="match status" value="1"/>
</dbReference>
<dbReference type="EMBL" id="JAPFFF010000003">
    <property type="protein sequence ID" value="KAK8894868.1"/>
    <property type="molecule type" value="Genomic_DNA"/>
</dbReference>
<evidence type="ECO:0000256" key="1">
    <source>
        <dbReference type="SAM" id="MobiDB-lite"/>
    </source>
</evidence>
<feature type="region of interest" description="Disordered" evidence="1">
    <location>
        <begin position="161"/>
        <end position="200"/>
    </location>
</feature>
<comment type="caution">
    <text evidence="2">The sequence shown here is derived from an EMBL/GenBank/DDBJ whole genome shotgun (WGS) entry which is preliminary data.</text>
</comment>
<gene>
    <name evidence="2" type="ORF">M9Y10_023308</name>
</gene>
<proteinExistence type="predicted"/>
<reference evidence="2 3" key="1">
    <citation type="submission" date="2024-04" db="EMBL/GenBank/DDBJ databases">
        <title>Tritrichomonas musculus Genome.</title>
        <authorList>
            <person name="Alves-Ferreira E."/>
            <person name="Grigg M."/>
            <person name="Lorenzi H."/>
            <person name="Galac M."/>
        </authorList>
    </citation>
    <scope>NUCLEOTIDE SEQUENCE [LARGE SCALE GENOMIC DNA]</scope>
    <source>
        <strain evidence="2 3">EAF2021</strain>
    </source>
</reference>
<dbReference type="InterPro" id="IPR036397">
    <property type="entry name" value="RNaseH_sf"/>
</dbReference>
<name>A0ABR2KUZ8_9EUKA</name>
<accession>A0ABR2KUZ8</accession>